<dbReference type="HOGENOM" id="CLU_841656_0_0_5"/>
<keyword evidence="3" id="KW-1185">Reference proteome</keyword>
<organism evidence="2 3">
    <name type="scientific">Rhizobium etli (strain ATCC 51251 / DSM 11541 / JCM 21823 / NBRC 15573 / CFN 42)</name>
    <dbReference type="NCBI Taxonomy" id="347834"/>
    <lineage>
        <taxon>Bacteria</taxon>
        <taxon>Pseudomonadati</taxon>
        <taxon>Pseudomonadota</taxon>
        <taxon>Alphaproteobacteria</taxon>
        <taxon>Hyphomicrobiales</taxon>
        <taxon>Rhizobiaceae</taxon>
        <taxon>Rhizobium/Agrobacterium group</taxon>
        <taxon>Rhizobium</taxon>
    </lineage>
</organism>
<evidence type="ECO:0000313" key="2">
    <source>
        <dbReference type="EMBL" id="ABC93900.1"/>
    </source>
</evidence>
<keyword evidence="2" id="KW-0614">Plasmid</keyword>
<dbReference type="KEGG" id="ret:RHE_PF00006"/>
<evidence type="ECO:0000256" key="1">
    <source>
        <dbReference type="SAM" id="MobiDB-lite"/>
    </source>
</evidence>
<feature type="region of interest" description="Disordered" evidence="1">
    <location>
        <begin position="306"/>
        <end position="330"/>
    </location>
</feature>
<geneLocation type="plasmid" evidence="2 3">
    <name>p42f</name>
</geneLocation>
<dbReference type="EMBL" id="CP000138">
    <property type="protein sequence ID" value="ABC93900.1"/>
    <property type="molecule type" value="Genomic_DNA"/>
</dbReference>
<sequence length="330" mass="37330">MWTGVPCGCHTAPYPLYPEVRKRSLEEHAETRLRLSWTLGRQCGESPRLPAHPRARNRRLGNPPCTYATRATLLQDAFPLTRYNTERRERQQIGIIGRHRLRHLGMAHAVAVGKNAHTVDHEELRLIQAGPQRARHGDGLVHSLKMQRLLRNDTHQLVGWRGGHVAAGSGPGHQYEFVDKVAVLVDRQDEARQVDRMSLIMPGKCFALRSADRLARQRHCRLGLIGRPQSAPENGPRCSEGVAKRPCETECQHRARQEKRSQLHHRISPGRLRPPATAARMLLPIRLARPSAELPMPSRRRMLAEQLGGDRRQRGGLRKPGGPETICERL</sequence>
<proteinExistence type="predicted"/>
<gene>
    <name evidence="2" type="ordered locus">RHE_PF00006</name>
</gene>
<accession>Q2JZT6</accession>
<name>Q2JZT6_RHIEC</name>
<reference evidence="2 3" key="1">
    <citation type="journal article" date="2006" name="Proc. Natl. Acad. Sci. U.S.A.">
        <title>The partitioned Rhizobium etli genome: genetic and metabolic redundancy in seven interacting replicons.</title>
        <authorList>
            <person name="Gonzalez V."/>
            <person name="Santamaria R.I."/>
            <person name="Bustos P."/>
            <person name="Hernandez-Gonzalez I."/>
            <person name="Medrano-Soto A."/>
            <person name="Moreno-Hagelsieb G."/>
            <person name="Janga S.C."/>
            <person name="Ramirez M.A."/>
            <person name="Jimenez-Jacinto V."/>
            <person name="Collado-Vides J."/>
            <person name="Davila G."/>
        </authorList>
    </citation>
    <scope>NUCLEOTIDE SEQUENCE [LARGE SCALE GENOMIC DNA]</scope>
    <source>
        <strain evidence="3">ATCC 51251 / DSM 11541 / JCM 21823 / NBRC 15573 / CFN 42</strain>
    </source>
</reference>
<dbReference type="Proteomes" id="UP000001936">
    <property type="component" value="Plasmid p42f"/>
</dbReference>
<dbReference type="AlphaFoldDB" id="Q2JZT6"/>
<protein>
    <submittedName>
        <fullName evidence="2">Hypothetical conserved protein</fullName>
    </submittedName>
</protein>
<evidence type="ECO:0000313" key="3">
    <source>
        <dbReference type="Proteomes" id="UP000001936"/>
    </source>
</evidence>